<evidence type="ECO:0000313" key="2">
    <source>
        <dbReference type="EMBL" id="CAG2063939.1"/>
    </source>
</evidence>
<name>A0ABN7PCP2_TIMPD</name>
<dbReference type="Gene3D" id="2.60.40.1730">
    <property type="entry name" value="tricorn interacting facor f3 domain"/>
    <property type="match status" value="1"/>
</dbReference>
<feature type="domain" description="Aminopeptidase N-like N-terminal" evidence="1">
    <location>
        <begin position="55"/>
        <end position="102"/>
    </location>
</feature>
<dbReference type="InterPro" id="IPR045357">
    <property type="entry name" value="Aminopeptidase_N-like_N"/>
</dbReference>
<sequence length="144" mass="16235">MCSGKTPSRLNGSAKAGKRFFNMKQLVALSCLLLVLHSVVHGELQIYRLSKAVLPTRYRIDLETHFQDDNFTFYGEVWIDLNVTKATEHLTLHCKYLDIFENSTTLFSLPPNQDSNLDLPVIGSLVCLVYCESSVLDHAVTEVD</sequence>
<keyword evidence="3" id="KW-1185">Reference proteome</keyword>
<dbReference type="SUPFAM" id="SSF63737">
    <property type="entry name" value="Leukotriene A4 hydrolase N-terminal domain"/>
    <property type="match status" value="1"/>
</dbReference>
<accession>A0ABN7PCP2</accession>
<dbReference type="InterPro" id="IPR042097">
    <property type="entry name" value="Aminopeptidase_N-like_N_sf"/>
</dbReference>
<dbReference type="Pfam" id="PF17900">
    <property type="entry name" value="Peptidase_M1_N"/>
    <property type="match status" value="1"/>
</dbReference>
<evidence type="ECO:0000313" key="3">
    <source>
        <dbReference type="Proteomes" id="UP001153148"/>
    </source>
</evidence>
<evidence type="ECO:0000259" key="1">
    <source>
        <dbReference type="Pfam" id="PF17900"/>
    </source>
</evidence>
<gene>
    <name evidence="2" type="ORF">TPAB3V08_LOCUS10886</name>
</gene>
<comment type="caution">
    <text evidence="2">The sequence shown here is derived from an EMBL/GenBank/DDBJ whole genome shotgun (WGS) entry which is preliminary data.</text>
</comment>
<dbReference type="EMBL" id="CAJPIN010030219">
    <property type="protein sequence ID" value="CAG2063939.1"/>
    <property type="molecule type" value="Genomic_DNA"/>
</dbReference>
<organism evidence="2 3">
    <name type="scientific">Timema podura</name>
    <name type="common">Walking stick</name>
    <dbReference type="NCBI Taxonomy" id="61482"/>
    <lineage>
        <taxon>Eukaryota</taxon>
        <taxon>Metazoa</taxon>
        <taxon>Ecdysozoa</taxon>
        <taxon>Arthropoda</taxon>
        <taxon>Hexapoda</taxon>
        <taxon>Insecta</taxon>
        <taxon>Pterygota</taxon>
        <taxon>Neoptera</taxon>
        <taxon>Polyneoptera</taxon>
        <taxon>Phasmatodea</taxon>
        <taxon>Timematodea</taxon>
        <taxon>Timematoidea</taxon>
        <taxon>Timematidae</taxon>
        <taxon>Timema</taxon>
    </lineage>
</organism>
<proteinExistence type="predicted"/>
<protein>
    <recommendedName>
        <fullName evidence="1">Aminopeptidase N-like N-terminal domain-containing protein</fullName>
    </recommendedName>
</protein>
<dbReference type="Proteomes" id="UP001153148">
    <property type="component" value="Unassembled WGS sequence"/>
</dbReference>
<reference evidence="2" key="1">
    <citation type="submission" date="2021-03" db="EMBL/GenBank/DDBJ databases">
        <authorList>
            <person name="Tran Van P."/>
        </authorList>
    </citation>
    <scope>NUCLEOTIDE SEQUENCE</scope>
</reference>